<gene>
    <name evidence="1" type="ORF">Tci_877362</name>
</gene>
<evidence type="ECO:0000313" key="1">
    <source>
        <dbReference type="EMBL" id="GFD05393.1"/>
    </source>
</evidence>
<feature type="non-terminal residue" evidence="1">
    <location>
        <position position="97"/>
    </location>
</feature>
<comment type="caution">
    <text evidence="1">The sequence shown here is derived from an EMBL/GenBank/DDBJ whole genome shotgun (WGS) entry which is preliminary data.</text>
</comment>
<dbReference type="AlphaFoldDB" id="A0A699T7A8"/>
<organism evidence="1">
    <name type="scientific">Tanacetum cinerariifolium</name>
    <name type="common">Dalmatian daisy</name>
    <name type="synonym">Chrysanthemum cinerariifolium</name>
    <dbReference type="NCBI Taxonomy" id="118510"/>
    <lineage>
        <taxon>Eukaryota</taxon>
        <taxon>Viridiplantae</taxon>
        <taxon>Streptophyta</taxon>
        <taxon>Embryophyta</taxon>
        <taxon>Tracheophyta</taxon>
        <taxon>Spermatophyta</taxon>
        <taxon>Magnoliopsida</taxon>
        <taxon>eudicotyledons</taxon>
        <taxon>Gunneridae</taxon>
        <taxon>Pentapetalae</taxon>
        <taxon>asterids</taxon>
        <taxon>campanulids</taxon>
        <taxon>Asterales</taxon>
        <taxon>Asteraceae</taxon>
        <taxon>Asteroideae</taxon>
        <taxon>Anthemideae</taxon>
        <taxon>Anthemidinae</taxon>
        <taxon>Tanacetum</taxon>
    </lineage>
</organism>
<reference evidence="1" key="1">
    <citation type="journal article" date="2019" name="Sci. Rep.">
        <title>Draft genome of Tanacetum cinerariifolium, the natural source of mosquito coil.</title>
        <authorList>
            <person name="Yamashiro T."/>
            <person name="Shiraishi A."/>
            <person name="Satake H."/>
            <person name="Nakayama K."/>
        </authorList>
    </citation>
    <scope>NUCLEOTIDE SEQUENCE</scope>
</reference>
<accession>A0A699T7A8</accession>
<name>A0A699T7A8_TANCI</name>
<sequence>MREGSRGTVCSSVDGLLVQPASPLNGGLRYESMFPSICDDVVAMEYAHTALVCAVDSQYSNTSNTNGLALTSGVDEYAFVCHDEFPAIDECSSSPVV</sequence>
<protein>
    <submittedName>
        <fullName evidence="1">Uncharacterized protein</fullName>
    </submittedName>
</protein>
<proteinExistence type="predicted"/>
<dbReference type="EMBL" id="BKCJ011218055">
    <property type="protein sequence ID" value="GFD05393.1"/>
    <property type="molecule type" value="Genomic_DNA"/>
</dbReference>